<gene>
    <name evidence="3" type="ORF">LZZ85_15005</name>
</gene>
<dbReference type="NCBIfam" id="TIGR04183">
    <property type="entry name" value="Por_Secre_tail"/>
    <property type="match status" value="1"/>
</dbReference>
<dbReference type="Gene3D" id="2.60.40.10">
    <property type="entry name" value="Immunoglobulins"/>
    <property type="match status" value="1"/>
</dbReference>
<name>A0ABS9KTF5_9BACT</name>
<keyword evidence="1" id="KW-0732">Signal</keyword>
<feature type="chain" id="PRO_5045169189" evidence="1">
    <location>
        <begin position="21"/>
        <end position="503"/>
    </location>
</feature>
<comment type="caution">
    <text evidence="3">The sequence shown here is derived from an EMBL/GenBank/DDBJ whole genome shotgun (WGS) entry which is preliminary data.</text>
</comment>
<feature type="signal peptide" evidence="1">
    <location>
        <begin position="1"/>
        <end position="20"/>
    </location>
</feature>
<evidence type="ECO:0000259" key="2">
    <source>
        <dbReference type="PROSITE" id="PS51820"/>
    </source>
</evidence>
<evidence type="ECO:0000256" key="1">
    <source>
        <dbReference type="SAM" id="SignalP"/>
    </source>
</evidence>
<protein>
    <submittedName>
        <fullName evidence="3">T9SS type A sorting domain-containing protein</fullName>
    </submittedName>
</protein>
<feature type="domain" description="PA14" evidence="2">
    <location>
        <begin position="33"/>
        <end position="181"/>
    </location>
</feature>
<dbReference type="Gene3D" id="3.90.182.10">
    <property type="entry name" value="Toxin - Anthrax Protective Antigen,domain 1"/>
    <property type="match status" value="1"/>
</dbReference>
<keyword evidence="4" id="KW-1185">Reference proteome</keyword>
<dbReference type="InterPro" id="IPR026444">
    <property type="entry name" value="Secre_tail"/>
</dbReference>
<organism evidence="3 4">
    <name type="scientific">Terrimonas ginsenosidimutans</name>
    <dbReference type="NCBI Taxonomy" id="2908004"/>
    <lineage>
        <taxon>Bacteria</taxon>
        <taxon>Pseudomonadati</taxon>
        <taxon>Bacteroidota</taxon>
        <taxon>Chitinophagia</taxon>
        <taxon>Chitinophagales</taxon>
        <taxon>Chitinophagaceae</taxon>
        <taxon>Terrimonas</taxon>
    </lineage>
</organism>
<dbReference type="InterPro" id="IPR013783">
    <property type="entry name" value="Ig-like_fold"/>
</dbReference>
<reference evidence="3" key="1">
    <citation type="submission" date="2022-01" db="EMBL/GenBank/DDBJ databases">
        <authorList>
            <person name="Jo J.-H."/>
            <person name="Im W.-T."/>
        </authorList>
    </citation>
    <scope>NUCLEOTIDE SEQUENCE</scope>
    <source>
        <strain evidence="3">NA20</strain>
    </source>
</reference>
<dbReference type="SUPFAM" id="SSF56988">
    <property type="entry name" value="Anthrax protective antigen"/>
    <property type="match status" value="1"/>
</dbReference>
<dbReference type="EMBL" id="JAKLTR010000009">
    <property type="protein sequence ID" value="MCG2615608.1"/>
    <property type="molecule type" value="Genomic_DNA"/>
</dbReference>
<accession>A0ABS9KTF5</accession>
<proteinExistence type="predicted"/>
<dbReference type="Proteomes" id="UP001165367">
    <property type="component" value="Unassembled WGS sequence"/>
</dbReference>
<dbReference type="InterPro" id="IPR037524">
    <property type="entry name" value="PA14/GLEYA"/>
</dbReference>
<sequence length="503" mass="55558">MKPTLPALFLGLILPFFSIAQPCTPQGTESVYGTNNVWIGYVYDNMDLTNYRGYVTEGTTTDPSFDQSFGGSDVNYSTNGCPVFTSTFSVRYRLQKTFASGAYTFLVGGDDGYRLSIDGGATWIIDRWFDQGFASYSVSVPLNGTYNLVLEYYENGGGNRVSFQVTQDCSGTENTSVSGSNNVWNGYVYSGNNFTTYKGMVHEGSTSSPNFDQSFGGTNVLYPTSSCSVLTEYFSVRYRLSKNFANGQYRFIVGADDGYRLSLDGGSTWVIDNWNAHSYTSTTYTTSLSGIRNLVLEYFENASDNRVSFSLQTMILLPVNLISFTGQGRNSAADLKWKITRDSDPAWFDIQRSTDALSFTTVNRLPGQAATIGSNEINYQYTDALPKADNYYYRLKMTDNAGVISYSSVISVTTTTSGPVTTKVFPTIVENNALYIQSGKKLAKASCSIFDLNGRLITRQSQGTMEAGQPVNIFATTRLPRGTYILKLKDGDEDISQHRFIIL</sequence>
<dbReference type="PROSITE" id="PS51820">
    <property type="entry name" value="PA14"/>
    <property type="match status" value="1"/>
</dbReference>
<evidence type="ECO:0000313" key="3">
    <source>
        <dbReference type="EMBL" id="MCG2615608.1"/>
    </source>
</evidence>
<dbReference type="RefSeq" id="WP_237873545.1">
    <property type="nucleotide sequence ID" value="NZ_JAKLTR010000009.1"/>
</dbReference>
<evidence type="ECO:0000313" key="4">
    <source>
        <dbReference type="Proteomes" id="UP001165367"/>
    </source>
</evidence>